<evidence type="ECO:0000256" key="4">
    <source>
        <dbReference type="ARBA" id="ARBA00012557"/>
    </source>
</evidence>
<evidence type="ECO:0000256" key="10">
    <source>
        <dbReference type="ARBA" id="ARBA00022989"/>
    </source>
</evidence>
<dbReference type="InterPro" id="IPR026050">
    <property type="entry name" value="C1GALT1/C1GALT1_chp1"/>
</dbReference>
<comment type="pathway">
    <text evidence="2">Protein modification; protein glycosylation.</text>
</comment>
<keyword evidence="11" id="KW-0472">Membrane</keyword>
<accession>A0A0A9ZEH4</accession>
<evidence type="ECO:0000256" key="7">
    <source>
        <dbReference type="ARBA" id="ARBA00022692"/>
    </source>
</evidence>
<dbReference type="GO" id="GO:0000166">
    <property type="term" value="F:nucleotide binding"/>
    <property type="evidence" value="ECO:0007669"/>
    <property type="project" value="UniProtKB-KW"/>
</dbReference>
<keyword evidence="8" id="KW-0547">Nucleotide-binding</keyword>
<keyword evidence="9" id="KW-0735">Signal-anchor</keyword>
<comment type="subcellular location">
    <subcellularLocation>
        <location evidence="1">Membrane</location>
        <topology evidence="1">Single-pass type II membrane protein</topology>
    </subcellularLocation>
</comment>
<keyword evidence="7" id="KW-0812">Transmembrane</keyword>
<evidence type="ECO:0000256" key="5">
    <source>
        <dbReference type="ARBA" id="ARBA00022676"/>
    </source>
</evidence>
<evidence type="ECO:0000256" key="6">
    <source>
        <dbReference type="ARBA" id="ARBA00022679"/>
    </source>
</evidence>
<dbReference type="PANTHER" id="PTHR23033">
    <property type="entry name" value="BETA1,3-GALACTOSYLTRANSFERASE"/>
    <property type="match status" value="1"/>
</dbReference>
<gene>
    <name evidence="13" type="primary">C1GALT1_0</name>
    <name evidence="13" type="ORF">CM83_6273</name>
</gene>
<evidence type="ECO:0000259" key="12">
    <source>
        <dbReference type="Pfam" id="PF02434"/>
    </source>
</evidence>
<evidence type="ECO:0000256" key="9">
    <source>
        <dbReference type="ARBA" id="ARBA00022968"/>
    </source>
</evidence>
<dbReference type="Pfam" id="PF02434">
    <property type="entry name" value="Fringe"/>
    <property type="match status" value="1"/>
</dbReference>
<comment type="similarity">
    <text evidence="3">Belongs to the glycosyltransferase 31 family. Beta3-Gal-T subfamily.</text>
</comment>
<evidence type="ECO:0000313" key="13">
    <source>
        <dbReference type="EMBL" id="JAG42311.1"/>
    </source>
</evidence>
<evidence type="ECO:0000256" key="3">
    <source>
        <dbReference type="ARBA" id="ARBA00006462"/>
    </source>
</evidence>
<reference evidence="13" key="1">
    <citation type="journal article" date="2014" name="PLoS ONE">
        <title>Transcriptome-Based Identification of ABC Transporters in the Western Tarnished Plant Bug Lygus hesperus.</title>
        <authorList>
            <person name="Hull J.J."/>
            <person name="Chaney K."/>
            <person name="Geib S.M."/>
            <person name="Fabrick J.A."/>
            <person name="Brent C.S."/>
            <person name="Walsh D."/>
            <person name="Lavine L.C."/>
        </authorList>
    </citation>
    <scope>NUCLEOTIDE SEQUENCE</scope>
</reference>
<dbReference type="GO" id="GO:0016263">
    <property type="term" value="F:glycoprotein-N-acetylgalactosamine 3-beta-galactosyltransferase activity"/>
    <property type="evidence" value="ECO:0007669"/>
    <property type="project" value="UniProtKB-EC"/>
</dbReference>
<keyword evidence="5 13" id="KW-0328">Glycosyltransferase</keyword>
<sequence length="143" mass="16779">MTWFLKADDDTYVVMENLKMLLRRYSPQHALYFGCRFLRNSEVNAPMFTPADAPLGYMSGGAGYVLSRKALQLFVERVKQNTISSPLTWAEDINVALYLKSVKVRFVDTRDQFGRTRFHPINLKSMGHLLPKLPHDYWYYQRH</sequence>
<organism evidence="13">
    <name type="scientific">Lygus hesperus</name>
    <name type="common">Western plant bug</name>
    <dbReference type="NCBI Taxonomy" id="30085"/>
    <lineage>
        <taxon>Eukaryota</taxon>
        <taxon>Metazoa</taxon>
        <taxon>Ecdysozoa</taxon>
        <taxon>Arthropoda</taxon>
        <taxon>Hexapoda</taxon>
        <taxon>Insecta</taxon>
        <taxon>Pterygota</taxon>
        <taxon>Neoptera</taxon>
        <taxon>Paraneoptera</taxon>
        <taxon>Hemiptera</taxon>
        <taxon>Heteroptera</taxon>
        <taxon>Panheteroptera</taxon>
        <taxon>Cimicomorpha</taxon>
        <taxon>Miridae</taxon>
        <taxon>Mirini</taxon>
        <taxon>Lygus</taxon>
    </lineage>
</organism>
<reference evidence="13" key="2">
    <citation type="submission" date="2014-07" db="EMBL/GenBank/DDBJ databases">
        <authorList>
            <person name="Hull J."/>
        </authorList>
    </citation>
    <scope>NUCLEOTIDE SEQUENCE</scope>
</reference>
<evidence type="ECO:0000313" key="14">
    <source>
        <dbReference type="EMBL" id="JAG51026.1"/>
    </source>
</evidence>
<evidence type="ECO:0000256" key="1">
    <source>
        <dbReference type="ARBA" id="ARBA00004606"/>
    </source>
</evidence>
<proteinExistence type="inferred from homology"/>
<keyword evidence="10" id="KW-1133">Transmembrane helix</keyword>
<dbReference type="EMBL" id="GBHO01001293">
    <property type="protein sequence ID" value="JAG42311.1"/>
    <property type="molecule type" value="Transcribed_RNA"/>
</dbReference>
<feature type="non-terminal residue" evidence="13">
    <location>
        <position position="143"/>
    </location>
</feature>
<dbReference type="Gene3D" id="3.90.550.50">
    <property type="match status" value="1"/>
</dbReference>
<dbReference type="AlphaFoldDB" id="A0A0A9ZEH4"/>
<name>A0A0A9ZEH4_LYGHE</name>
<reference evidence="14" key="3">
    <citation type="submission" date="2014-09" db="EMBL/GenBank/DDBJ databases">
        <authorList>
            <person name="Magalhaes I.L.F."/>
            <person name="Oliveira U."/>
            <person name="Santos F.R."/>
            <person name="Vidigal T.H.D.A."/>
            <person name="Brescovit A.D."/>
            <person name="Santos A.J."/>
        </authorList>
    </citation>
    <scope>NUCLEOTIDE SEQUENCE</scope>
</reference>
<protein>
    <recommendedName>
        <fullName evidence="4">N-acetylgalactosaminide beta-1,3-galactosyltransferase</fullName>
        <ecNumber evidence="4">2.4.1.122</ecNumber>
    </recommendedName>
</protein>
<keyword evidence="6 13" id="KW-0808">Transferase</keyword>
<dbReference type="InterPro" id="IPR003378">
    <property type="entry name" value="Fringe-like_glycosylTrfase"/>
</dbReference>
<evidence type="ECO:0000256" key="2">
    <source>
        <dbReference type="ARBA" id="ARBA00004922"/>
    </source>
</evidence>
<evidence type="ECO:0000256" key="8">
    <source>
        <dbReference type="ARBA" id="ARBA00022741"/>
    </source>
</evidence>
<evidence type="ECO:0000256" key="11">
    <source>
        <dbReference type="ARBA" id="ARBA00023136"/>
    </source>
</evidence>
<feature type="domain" description="Fringe-like glycosyltransferase" evidence="12">
    <location>
        <begin position="2"/>
        <end position="107"/>
    </location>
</feature>
<dbReference type="GO" id="GO:0016020">
    <property type="term" value="C:membrane"/>
    <property type="evidence" value="ECO:0007669"/>
    <property type="project" value="UniProtKB-SubCell"/>
</dbReference>
<dbReference type="EC" id="2.4.1.122" evidence="4"/>
<dbReference type="EMBL" id="GBRD01014800">
    <property type="protein sequence ID" value="JAG51026.1"/>
    <property type="molecule type" value="Transcribed_RNA"/>
</dbReference>
<dbReference type="PANTHER" id="PTHR23033:SF14">
    <property type="entry name" value="GLYCOPROTEIN-N-ACETYLGALACTOSAMINE 3-BETA-GALACTOSYLTRANSFERASE 1-RELATED"/>
    <property type="match status" value="1"/>
</dbReference>